<dbReference type="PROSITE" id="PS50088">
    <property type="entry name" value="ANK_REPEAT"/>
    <property type="match status" value="2"/>
</dbReference>
<evidence type="ECO:0000256" key="3">
    <source>
        <dbReference type="ARBA" id="ARBA00022989"/>
    </source>
</evidence>
<dbReference type="InterPro" id="IPR002110">
    <property type="entry name" value="Ankyrin_rpt"/>
</dbReference>
<dbReference type="InterPro" id="IPR028082">
    <property type="entry name" value="Peripla_BP_I"/>
</dbReference>
<dbReference type="Pfam" id="PF12796">
    <property type="entry name" value="Ank_2"/>
    <property type="match status" value="1"/>
</dbReference>
<evidence type="ECO:0000256" key="6">
    <source>
        <dbReference type="ARBA" id="ARBA00023170"/>
    </source>
</evidence>
<dbReference type="SMART" id="SM00248">
    <property type="entry name" value="ANK"/>
    <property type="match status" value="2"/>
</dbReference>
<keyword evidence="5 11" id="KW-0472">Membrane</keyword>
<organism evidence="14">
    <name type="scientific">Mucor ambiguus</name>
    <dbReference type="NCBI Taxonomy" id="91626"/>
    <lineage>
        <taxon>Eukaryota</taxon>
        <taxon>Fungi</taxon>
        <taxon>Fungi incertae sedis</taxon>
        <taxon>Mucoromycota</taxon>
        <taxon>Mucoromycotina</taxon>
        <taxon>Mucoromycetes</taxon>
        <taxon>Mucorales</taxon>
        <taxon>Mucorineae</taxon>
        <taxon>Mucoraceae</taxon>
        <taxon>Mucor</taxon>
    </lineage>
</organism>
<comment type="subcellular location">
    <subcellularLocation>
        <location evidence="1">Membrane</location>
        <topology evidence="1">Multi-pass membrane protein</topology>
    </subcellularLocation>
</comment>
<dbReference type="Pfam" id="PF01094">
    <property type="entry name" value="ANF_receptor"/>
    <property type="match status" value="1"/>
</dbReference>
<protein>
    <submittedName>
        <fullName evidence="14">DIL and Ankyrin domain-containing protein</fullName>
    </submittedName>
</protein>
<feature type="region of interest" description="Disordered" evidence="10">
    <location>
        <begin position="1572"/>
        <end position="1603"/>
    </location>
</feature>
<feature type="transmembrane region" description="Helical" evidence="11">
    <location>
        <begin position="1442"/>
        <end position="1462"/>
    </location>
</feature>
<dbReference type="Gene3D" id="3.40.50.2300">
    <property type="match status" value="2"/>
</dbReference>
<feature type="region of interest" description="Disordered" evidence="10">
    <location>
        <begin position="1710"/>
        <end position="1731"/>
    </location>
</feature>
<dbReference type="GO" id="GO:0007214">
    <property type="term" value="P:gamma-aminobutyric acid signaling pathway"/>
    <property type="evidence" value="ECO:0007669"/>
    <property type="project" value="TreeGrafter"/>
</dbReference>
<keyword evidence="3 11" id="KW-1133">Transmembrane helix</keyword>
<dbReference type="SMART" id="SM01132">
    <property type="entry name" value="DIL"/>
    <property type="match status" value="1"/>
</dbReference>
<feature type="repeat" description="ANK" evidence="9">
    <location>
        <begin position="124"/>
        <end position="156"/>
    </location>
</feature>
<dbReference type="PRINTS" id="PR00248">
    <property type="entry name" value="GPCRMGR"/>
</dbReference>
<evidence type="ECO:0000259" key="12">
    <source>
        <dbReference type="PROSITE" id="PS50259"/>
    </source>
</evidence>
<dbReference type="InterPro" id="IPR001828">
    <property type="entry name" value="ANF_lig-bd_rcpt"/>
</dbReference>
<dbReference type="CDD" id="cd15473">
    <property type="entry name" value="Myo5p-like_CBD_DIL_ANK"/>
    <property type="match status" value="1"/>
</dbReference>
<feature type="repeat" description="ANK" evidence="9">
    <location>
        <begin position="157"/>
        <end position="189"/>
    </location>
</feature>
<dbReference type="PRINTS" id="PR01176">
    <property type="entry name" value="GABABRECEPTR"/>
</dbReference>
<dbReference type="PROSITE" id="PS50259">
    <property type="entry name" value="G_PROTEIN_RECEP_F3_4"/>
    <property type="match status" value="1"/>
</dbReference>
<gene>
    <name evidence="14" type="ORF">MAM1_0002d00187</name>
</gene>
<keyword evidence="7" id="KW-0325">Glycoprotein</keyword>
<dbReference type="InterPro" id="IPR037986">
    <property type="entry name" value="Myo5p-like_CBD_DIL"/>
</dbReference>
<dbReference type="InterPro" id="IPR002455">
    <property type="entry name" value="GPCR3_GABA-B"/>
</dbReference>
<dbReference type="InterPro" id="IPR002710">
    <property type="entry name" value="Dilute_dom"/>
</dbReference>
<dbReference type="Gene3D" id="1.25.40.20">
    <property type="entry name" value="Ankyrin repeat-containing domain"/>
    <property type="match status" value="1"/>
</dbReference>
<dbReference type="Pfam" id="PF00003">
    <property type="entry name" value="7tm_3"/>
    <property type="match status" value="1"/>
</dbReference>
<dbReference type="GO" id="GO:0004965">
    <property type="term" value="F:G protein-coupled GABA receptor activity"/>
    <property type="evidence" value="ECO:0007669"/>
    <property type="project" value="InterPro"/>
</dbReference>
<evidence type="ECO:0000256" key="2">
    <source>
        <dbReference type="ARBA" id="ARBA00022692"/>
    </source>
</evidence>
<feature type="region of interest" description="Disordered" evidence="10">
    <location>
        <begin position="403"/>
        <end position="437"/>
    </location>
</feature>
<evidence type="ECO:0000256" key="7">
    <source>
        <dbReference type="ARBA" id="ARBA00023180"/>
    </source>
</evidence>
<accession>A0A0C9M3T8</accession>
<evidence type="ECO:0000313" key="14">
    <source>
        <dbReference type="EMBL" id="GAN00764.1"/>
    </source>
</evidence>
<dbReference type="GO" id="GO:0038039">
    <property type="term" value="C:G protein-coupled receptor heterodimeric complex"/>
    <property type="evidence" value="ECO:0007669"/>
    <property type="project" value="TreeGrafter"/>
</dbReference>
<reference evidence="14" key="1">
    <citation type="submission" date="2014-09" db="EMBL/GenBank/DDBJ databases">
        <title>Draft genome sequence of an oleaginous Mucoromycotina fungus Mucor ambiguus NBRC6742.</title>
        <authorList>
            <person name="Takeda I."/>
            <person name="Yamane N."/>
            <person name="Morita T."/>
            <person name="Tamano K."/>
            <person name="Machida M."/>
            <person name="Baker S."/>
            <person name="Koike H."/>
        </authorList>
    </citation>
    <scope>NUCLEOTIDE SEQUENCE</scope>
    <source>
        <strain evidence="14">NBRC 6742</strain>
    </source>
</reference>
<dbReference type="InterPro" id="IPR036770">
    <property type="entry name" value="Ankyrin_rpt-contain_sf"/>
</dbReference>
<name>A0A0C9M3T8_9FUNG</name>
<dbReference type="PROSITE" id="PS51126">
    <property type="entry name" value="DILUTE"/>
    <property type="match status" value="1"/>
</dbReference>
<keyword evidence="6" id="KW-0675">Receptor</keyword>
<evidence type="ECO:0000256" key="5">
    <source>
        <dbReference type="ARBA" id="ARBA00023136"/>
    </source>
</evidence>
<evidence type="ECO:0000259" key="13">
    <source>
        <dbReference type="PROSITE" id="PS51126"/>
    </source>
</evidence>
<feature type="region of interest" description="Disordered" evidence="10">
    <location>
        <begin position="1769"/>
        <end position="1795"/>
    </location>
</feature>
<evidence type="ECO:0000256" key="9">
    <source>
        <dbReference type="PROSITE-ProRule" id="PRU00023"/>
    </source>
</evidence>
<feature type="transmembrane region" description="Helical" evidence="11">
    <location>
        <begin position="1468"/>
        <end position="1489"/>
    </location>
</feature>
<keyword evidence="9" id="KW-0040">ANK repeat</keyword>
<evidence type="ECO:0000256" key="11">
    <source>
        <dbReference type="SAM" id="Phobius"/>
    </source>
</evidence>
<keyword evidence="4" id="KW-0297">G-protein coupled receptor</keyword>
<dbReference type="STRING" id="91626.A0A0C9M3T8"/>
<dbReference type="PANTHER" id="PTHR10519:SF20">
    <property type="entry name" value="G-PROTEIN COUPLED RECEPTOR 156-RELATED"/>
    <property type="match status" value="1"/>
</dbReference>
<feature type="region of interest" description="Disordered" evidence="10">
    <location>
        <begin position="599"/>
        <end position="623"/>
    </location>
</feature>
<keyword evidence="8" id="KW-0807">Transducer</keyword>
<feature type="domain" description="Dilute" evidence="13">
    <location>
        <begin position="324"/>
        <end position="595"/>
    </location>
</feature>
<feature type="transmembrane region" description="Helical" evidence="11">
    <location>
        <begin position="1399"/>
        <end position="1421"/>
    </location>
</feature>
<feature type="transmembrane region" description="Helical" evidence="11">
    <location>
        <begin position="1351"/>
        <end position="1373"/>
    </location>
</feature>
<dbReference type="InterPro" id="IPR000337">
    <property type="entry name" value="GPCR_3"/>
</dbReference>
<feature type="compositionally biased region" description="Polar residues" evidence="10">
    <location>
        <begin position="614"/>
        <end position="623"/>
    </location>
</feature>
<dbReference type="InterPro" id="IPR017978">
    <property type="entry name" value="GPCR_3_C"/>
</dbReference>
<feature type="transmembrane region" description="Helical" evidence="11">
    <location>
        <begin position="1278"/>
        <end position="1302"/>
    </location>
</feature>
<dbReference type="CDD" id="cd15047">
    <property type="entry name" value="7tmC_GABA-B-like"/>
    <property type="match status" value="1"/>
</dbReference>
<dbReference type="OrthoDB" id="5984008at2759"/>
<sequence>MTDEYLVEDNKSCATTTTTHTTTTARKNNQNTFSWSSTSSSFSNSTLLTQEDAATQDDELSSLYLILLDEFFDLPTSDKKEKKLSETLGRAASHGDIHTVRQIIMDERLRPYLNLDASDDEEDDGSTPLIYASCFGKLDIVKYLLQVGAKVDVQDKIGWTALMWATTNGHHQIVQVLLEYSASSETKSASGRTIYDLVDLENQDMISILNQTKLAETQQQQQQQQEQQKQQPLPVAVLDTDKELLHCEESFRSVHKFSWDQCLPDQMFVFAQEEVDHILNVAISNLKLPIKSRSEIYVPANIIFLCARFAHYFTSRESVHELLSKAVQKIEAVVKDVGLVVATAEHQLEISELISEAYTLLVLDSEKRIDRILEPAMVEFEQIDGLEVVEFADDWHRFFRRSRSSPPNRRSLGNTSVMDSLSSPPSPQLTQQQQQQQQQIRATLSPQSITSLMTSILYVLQSYDVHPVIVIQAMAQLFHFLSCEVFNRILFNKKHLCRSRALQIRMNLTVIEEWVREHHLPTSLGAYFNPVIQLVQLLQCVSQLTDLMDFINTVKSFDLLNPIQVKRLVLNYRYEVAESKLPEEIEKYAMQIAEDTVKSLQTEKQQQEEKRSMDTGSSSRPNSISSLGSLFMYSMSQQRKKKPNVNRLSVQSVPETAMATLDDDACSMMSLDDDTLTYSREMIVEKRDAKYMLPFSLPTTTNMVHSGWSSNQKPALTTTTKENMSLSDSIYFELKQKMSLEREKNMRERTTHRIMNTTQQSVLGDSLYNSLAFGKLLVDDLYSNINQTDNSTVYITPRYNTTGKTELKIGVLLPFTQKNDNLTAQIVWGGSSAIRMAVNDINSRQVIPGAYITLIEKDSFPDASLDQMSVTNAVYASVTLLQQGVIGVIGDISSSWTSLSALMTSTLEIPQCSFTANAVAFSDKTQYKYFFRTIPTQVIIADVMLAFASKQGWNKLGVLYTDDPLGQQFYQRALIQAGTMDLHILQYQAIATGNAPDDITNALKNITNGGARIIMVAATASPQSQIMLIAHALGLISKDYVWLMMGDTTKELQAGVDSYNQNHTMKQIDFSTEYQGLFLFDNWLSLNGYPPFDNFLDQWAVLNPDAYPYAGHRNISSYEGLAYSCMMIMAEGFGKLINNSKNKTDELYKLSTGELGDEMLPSAFNIGYVGPEGPMVYDSNGDLTTGNYLVYNLQHGIKNVVGKSTGGVLNITASPMFFDGTNQPPLDSPPSVPLNPDISSPISHAILALSSAGILFSLVCFFIVLFNRKHEVFKASSPLFCCLELVGFILTYISVVMMIGIPSQASCIVTPVTFSLGFLLVLGNMIAKNYRIYRIFNNIFITRNVITDNHLIQTVVGLVGIEMVILVVGLIVAKPVPTKFEVSFSSHYWTCEPQGSNKIVFLVLSTIYAACLLLFATFLAYKTRFAGRQYNRYSECKQMGLSVYNILFSALVGFAVIVNPLADFYTKYYIEVISILWATSFSLLILFLPKLQAFYRFKMKERKEELDKMQQEKSSNSATSQQHRKSIFSFLKASNISSSNYYDNRHAESHHHHPTGGISELLSLEQILASDDPVLDDDDNSLRRRKPSAISTTTTTDNGGSSNFIEVHEGEMPIRKVYRYFPFLSQWEMHHIMVFPWLGYFSHFSKYAKKGTVMSYHQASVYSAKLEDYVLKIHGQGWSDMYIQLPNLNALNTWEQCFNQKKPDYLDFRRKPTQDTLGKRGLPASEEQQEEEDLEVLQSLDIIRHPHDNTTTTMMMESSMSQDLLLRRMSDPSEEDVSNPNTVTNVAATSKDIRK</sequence>
<dbReference type="SUPFAM" id="SSF48403">
    <property type="entry name" value="Ankyrin repeat"/>
    <property type="match status" value="1"/>
</dbReference>
<evidence type="ECO:0000256" key="10">
    <source>
        <dbReference type="SAM" id="MobiDB-lite"/>
    </source>
</evidence>
<dbReference type="Proteomes" id="UP000053815">
    <property type="component" value="Unassembled WGS sequence"/>
</dbReference>
<feature type="transmembrane region" description="Helical" evidence="11">
    <location>
        <begin position="1308"/>
        <end position="1330"/>
    </location>
</feature>
<dbReference type="EMBL" id="DF836291">
    <property type="protein sequence ID" value="GAN00764.1"/>
    <property type="molecule type" value="Genomic_DNA"/>
</dbReference>
<feature type="domain" description="G-protein coupled receptors family 3 profile" evidence="12">
    <location>
        <begin position="1242"/>
        <end position="1491"/>
    </location>
</feature>
<feature type="compositionally biased region" description="Polar residues" evidence="10">
    <location>
        <begin position="1778"/>
        <end position="1788"/>
    </location>
</feature>
<keyword evidence="15" id="KW-1185">Reference proteome</keyword>
<evidence type="ECO:0000256" key="1">
    <source>
        <dbReference type="ARBA" id="ARBA00004141"/>
    </source>
</evidence>
<evidence type="ECO:0000256" key="8">
    <source>
        <dbReference type="ARBA" id="ARBA00023224"/>
    </source>
</evidence>
<evidence type="ECO:0000313" key="15">
    <source>
        <dbReference type="Proteomes" id="UP000053815"/>
    </source>
</evidence>
<proteinExistence type="predicted"/>
<dbReference type="PANTHER" id="PTHR10519">
    <property type="entry name" value="GABA-B RECEPTOR"/>
    <property type="match status" value="1"/>
</dbReference>
<feature type="transmembrane region" description="Helical" evidence="11">
    <location>
        <begin position="1245"/>
        <end position="1266"/>
    </location>
</feature>
<dbReference type="PROSITE" id="PS50297">
    <property type="entry name" value="ANK_REP_REGION"/>
    <property type="match status" value="2"/>
</dbReference>
<feature type="compositionally biased region" description="Polar residues" evidence="10">
    <location>
        <begin position="412"/>
        <end position="423"/>
    </location>
</feature>
<dbReference type="Pfam" id="PF01843">
    <property type="entry name" value="DIL"/>
    <property type="match status" value="1"/>
</dbReference>
<dbReference type="SUPFAM" id="SSF53822">
    <property type="entry name" value="Periplasmic binding protein-like I"/>
    <property type="match status" value="1"/>
</dbReference>
<evidence type="ECO:0000256" key="4">
    <source>
        <dbReference type="ARBA" id="ARBA00023040"/>
    </source>
</evidence>
<keyword evidence="2 11" id="KW-0812">Transmembrane</keyword>